<dbReference type="Proteomes" id="UP000694429">
    <property type="component" value="Chromosome 5"/>
</dbReference>
<proteinExistence type="predicted"/>
<evidence type="ECO:0000313" key="2">
    <source>
        <dbReference type="Proteomes" id="UP000694429"/>
    </source>
</evidence>
<reference evidence="1" key="1">
    <citation type="submission" date="2019-03" db="EMBL/GenBank/DDBJ databases">
        <authorList>
            <person name="Warren W.C."/>
            <person name="Johnson G.S."/>
        </authorList>
    </citation>
    <scope>NUCLEOTIDE SEQUENCE [LARGE SCALE GENOMIC DNA]</scope>
    <source>
        <strain evidence="1">Basenji</strain>
    </source>
</reference>
<evidence type="ECO:0000313" key="1">
    <source>
        <dbReference type="Ensembl" id="ENSCAFP00030003480.1"/>
    </source>
</evidence>
<sequence length="98" mass="10955">MWTADEIARLCYEHYGTRLPKKGKPEPNREWTLLAAVVKVQLVADRACGGSNRPTQVTKEVVSMGTGTKCIGQSKMRKSGKFCMSSLVSCLCRRRHPQ</sequence>
<dbReference type="PANTHER" id="PTHR46516">
    <property type="entry name" value="TRNA-SPECIFIC ADENOSINE DEAMINASE 1"/>
    <property type="match status" value="1"/>
</dbReference>
<dbReference type="AlphaFoldDB" id="A0A8C0RAU1"/>
<dbReference type="PANTHER" id="PTHR46516:SF1">
    <property type="entry name" value="TRNA-SPECIFIC ADENOSINE DEAMINASE 1"/>
    <property type="match status" value="1"/>
</dbReference>
<evidence type="ECO:0008006" key="3">
    <source>
        <dbReference type="Google" id="ProtNLM"/>
    </source>
</evidence>
<reference evidence="1" key="2">
    <citation type="submission" date="2025-08" db="UniProtKB">
        <authorList>
            <consortium name="Ensembl"/>
        </authorList>
    </citation>
    <scope>IDENTIFICATION</scope>
</reference>
<organism evidence="1 2">
    <name type="scientific">Canis lupus familiaris</name>
    <name type="common">Dog</name>
    <name type="synonym">Canis familiaris</name>
    <dbReference type="NCBI Taxonomy" id="9615"/>
    <lineage>
        <taxon>Eukaryota</taxon>
        <taxon>Metazoa</taxon>
        <taxon>Chordata</taxon>
        <taxon>Craniata</taxon>
        <taxon>Vertebrata</taxon>
        <taxon>Euteleostomi</taxon>
        <taxon>Mammalia</taxon>
        <taxon>Eutheria</taxon>
        <taxon>Laurasiatheria</taxon>
        <taxon>Carnivora</taxon>
        <taxon>Caniformia</taxon>
        <taxon>Canidae</taxon>
        <taxon>Canis</taxon>
    </lineage>
</organism>
<dbReference type="Ensembl" id="ENSCAFT00030003923.1">
    <property type="protein sequence ID" value="ENSCAFP00030003480.1"/>
    <property type="gene ID" value="ENSCAFG00030002142.1"/>
</dbReference>
<protein>
    <recommendedName>
        <fullName evidence="3">Adenosine deaminase tRNA specific 1</fullName>
    </recommendedName>
</protein>
<accession>A0A8C0RAU1</accession>
<name>A0A8C0RAU1_CANLF</name>